<dbReference type="SUPFAM" id="SSF57997">
    <property type="entry name" value="Tropomyosin"/>
    <property type="match status" value="1"/>
</dbReference>
<keyword evidence="1" id="KW-1245">Viral tail assembly</keyword>
<dbReference type="Proteomes" id="UP000501191">
    <property type="component" value="Segment"/>
</dbReference>
<dbReference type="PANTHER" id="PTHR37813:SF1">
    <property type="entry name" value="FELS-2 PROPHAGE PROTEIN"/>
    <property type="match status" value="1"/>
</dbReference>
<dbReference type="GO" id="GO:0098003">
    <property type="term" value="P:viral tail assembly"/>
    <property type="evidence" value="ECO:0007669"/>
    <property type="project" value="UniProtKB-KW"/>
</dbReference>
<keyword evidence="4" id="KW-1133">Transmembrane helix</keyword>
<dbReference type="InterPro" id="IPR010090">
    <property type="entry name" value="Phage_tape_meas"/>
</dbReference>
<accession>A0A6M2YSR5</accession>
<feature type="domain" description="Phage tail tape measure protein" evidence="5">
    <location>
        <begin position="272"/>
        <end position="474"/>
    </location>
</feature>
<dbReference type="RefSeq" id="YP_010050717.1">
    <property type="nucleotide sequence ID" value="NC_054433.1"/>
</dbReference>
<dbReference type="GeneID" id="63911452"/>
<feature type="region of interest" description="Disordered" evidence="3">
    <location>
        <begin position="94"/>
        <end position="119"/>
    </location>
</feature>
<evidence type="ECO:0000313" key="7">
    <source>
        <dbReference type="Proteomes" id="UP000501191"/>
    </source>
</evidence>
<organism evidence="6 7">
    <name type="scientific">Mycobacterium phage Weirdo19</name>
    <dbReference type="NCBI Taxonomy" id="2601610"/>
    <lineage>
        <taxon>Viruses</taxon>
        <taxon>Duplodnaviria</taxon>
        <taxon>Heunggongvirae</taxon>
        <taxon>Uroviricota</taxon>
        <taxon>Caudoviricetes</taxon>
        <taxon>Rosariovirus</taxon>
        <taxon>Rosariovirus Weirdo19ES</taxon>
    </lineage>
</organism>
<keyword evidence="2" id="KW-1188">Viral release from host cell</keyword>
<keyword evidence="4" id="KW-0812">Transmembrane</keyword>
<dbReference type="KEGG" id="vg:63911452"/>
<feature type="transmembrane region" description="Helical" evidence="4">
    <location>
        <begin position="632"/>
        <end position="656"/>
    </location>
</feature>
<proteinExistence type="predicted"/>
<feature type="compositionally biased region" description="Basic and acidic residues" evidence="3">
    <location>
        <begin position="103"/>
        <end position="114"/>
    </location>
</feature>
<feature type="transmembrane region" description="Helical" evidence="4">
    <location>
        <begin position="668"/>
        <end position="695"/>
    </location>
</feature>
<evidence type="ECO:0000256" key="2">
    <source>
        <dbReference type="ARBA" id="ARBA00022612"/>
    </source>
</evidence>
<evidence type="ECO:0000256" key="3">
    <source>
        <dbReference type="SAM" id="MobiDB-lite"/>
    </source>
</evidence>
<evidence type="ECO:0000313" key="6">
    <source>
        <dbReference type="EMBL" id="QEA10784.1"/>
    </source>
</evidence>
<keyword evidence="7" id="KW-1185">Reference proteome</keyword>
<feature type="region of interest" description="Disordered" evidence="3">
    <location>
        <begin position="137"/>
        <end position="166"/>
    </location>
</feature>
<keyword evidence="4" id="KW-0472">Membrane</keyword>
<evidence type="ECO:0000256" key="4">
    <source>
        <dbReference type="SAM" id="Phobius"/>
    </source>
</evidence>
<feature type="region of interest" description="Disordered" evidence="3">
    <location>
        <begin position="1138"/>
        <end position="1158"/>
    </location>
</feature>
<evidence type="ECO:0000259" key="5">
    <source>
        <dbReference type="Pfam" id="PF10145"/>
    </source>
</evidence>
<dbReference type="Pfam" id="PF10145">
    <property type="entry name" value="PhageMin_Tail"/>
    <property type="match status" value="1"/>
</dbReference>
<dbReference type="EMBL" id="MN103533">
    <property type="protein sequence ID" value="QEA10784.1"/>
    <property type="molecule type" value="Genomic_DNA"/>
</dbReference>
<reference evidence="6 7" key="1">
    <citation type="journal article" date="2020" name="PLoS ONE">
        <title>Weirdo19ES is a novel singleton mycobacteriophage that selects for glycolipid deficient phage-resistant M. smegmatis mutants.</title>
        <authorList>
            <person name="Suarez C.A."/>
            <person name="Franceschelli J.J."/>
            <person name="Tasselli S.E."/>
            <person name="Morbidoni H.R."/>
        </authorList>
    </citation>
    <scope>NUCLEOTIDE SEQUENCE [LARGE SCALE GENOMIC DNA]</scope>
</reference>
<feature type="compositionally biased region" description="Basic and acidic residues" evidence="3">
    <location>
        <begin position="153"/>
        <end position="166"/>
    </location>
</feature>
<sequence>MAIDSVGYYALPVIPSFQGMDRHVNAAMSKSFGGLGHKLGTELGDGVGKGIQSSAGKVAAAAKTHTAALDKVKDASAKLRTEEAKLDALRKNAGARASAVGTAERRLKELRDSGKATNKQLEAAEKAVATARERARNTAAQVTAAEGRVSTQRRKEAAASREATAAERELAAARRTTNTAGAVGNPLRGAREAMAGSASGLAGVAGGIGKKVGGAFMGAVAGVVSVAAVGKLFTSALETGVDFERSVNAFSGVTAQAGDTAEITTARMNAMREAARALGSDTQLAGVSTRQAGDAMVELAKGGMTAQQAMEAARGTLQLATAGQLDAAEAASIQSAAINTFSLTANDAGRVADLLAAAANASSAEVTDLGMALKQGGAVASGFGVSIEDTLTALTMFSRMGINGSDAGTMLKTSLQAITDQGNPAQGAIEQLGLTLYDAQGVFVGVESMMKQVAEASGRMTQEQFQAATAVLFGSDAMRASMVAAKGGAAAWDDAAAAVTREGAAADMAAAQMQGLPGVVEALSNTWEAFKLALFDVLDGPLIAIGNWFTDIIDGGGPDWIREFGDTFKAVFSDIGAAVAPVKGIVGDLGDAFQRWIMPALTEYMGKLKGPLTELGRQVGATFREALPVLKLVGMVLGGVLLAAIKAVSITVPLMLKAFTLGQKAAQLLFAALKAGVPIVTGVAKVIGGVFVGAWNLLKAAASAAGSALSPVFSAIKAGLGALATVGRYVFDTVLLPMWNNLKLAASTTAAQLAPVWDGIKAAFGAVGDAATAFYQGAILPAWEAVKGAFSAGWAAISPIFQRLKDAFQDVRNFVGSVWNGLAGVVKKALDAVIEAVKGPLRWIGRTLQKVPTSIGPVQIPGAQAAKDLGNSLAGLRDGGVAGRTRDGRLWGPGTGRSDSILGLDAAGRPTALVSAGEGIVTDAAMNRGGAPLVAALNNGWVPPAGLLHAMLPGYRDGGRIAEADYFAQTVGDGRPYVYGGVGPGFDCSGLQSAIYAVLTGQDPGKRHFTTESNFEALGFQPGYMPGAYNIGIRRGGGGRLSHMAGTLPNGVNVESGGNHNSTLYGGDAAGAQDFPLQFHLPVGGGDPSGGVAGGMSQALLGRVPAGSTAGTNARGEAGYFTPDAAKIREAEAKVREVEARQREVEAKKDAKESEKLRVERQLDTARTQLEEARRGKFTKFSKADLDAAEGGGGESKETQLGELGSIAKSFLQDTFGLGDLLPDPSELGIVKLAQAMLGIKYTPQGKGFPWQVGYPNGDGTPWSGTPSSPLDNLTGEATAGLGSIVPGVTSMLPDVATMMPAAHGAGAGQPPGPVDASTNVTINNPQGTPEANEMRLRRTLLKTPRLNTYQQNPGVMGK</sequence>
<protein>
    <submittedName>
        <fullName evidence="6">Tape measure protein</fullName>
    </submittedName>
</protein>
<evidence type="ECO:0000256" key="1">
    <source>
        <dbReference type="ARBA" id="ARBA00022465"/>
    </source>
</evidence>
<dbReference type="PANTHER" id="PTHR37813">
    <property type="entry name" value="FELS-2 PROPHAGE PROTEIN"/>
    <property type="match status" value="1"/>
</dbReference>
<name>A0A6M2YSR5_9CAUD</name>
<dbReference type="NCBIfam" id="TIGR01760">
    <property type="entry name" value="tape_meas_TP901"/>
    <property type="match status" value="1"/>
</dbReference>